<keyword evidence="2 7" id="KW-0812">Transmembrane</keyword>
<dbReference type="PROSITE" id="PS50929">
    <property type="entry name" value="ABC_TM1F"/>
    <property type="match status" value="1"/>
</dbReference>
<protein>
    <submittedName>
        <fullName evidence="10">ABC transporter ATP-binding protein</fullName>
    </submittedName>
</protein>
<evidence type="ECO:0000313" key="11">
    <source>
        <dbReference type="Proteomes" id="UP000604083"/>
    </source>
</evidence>
<evidence type="ECO:0000259" key="8">
    <source>
        <dbReference type="PROSITE" id="PS50893"/>
    </source>
</evidence>
<dbReference type="Gene3D" id="3.40.50.300">
    <property type="entry name" value="P-loop containing nucleotide triphosphate hydrolases"/>
    <property type="match status" value="1"/>
</dbReference>
<dbReference type="AlphaFoldDB" id="A0A934RRV8"/>
<dbReference type="PANTHER" id="PTHR43394:SF1">
    <property type="entry name" value="ATP-BINDING CASSETTE SUB-FAMILY B MEMBER 10, MITOCHONDRIAL"/>
    <property type="match status" value="1"/>
</dbReference>
<evidence type="ECO:0000259" key="9">
    <source>
        <dbReference type="PROSITE" id="PS50929"/>
    </source>
</evidence>
<dbReference type="GO" id="GO:0005524">
    <property type="term" value="F:ATP binding"/>
    <property type="evidence" value="ECO:0007669"/>
    <property type="project" value="UniProtKB-KW"/>
</dbReference>
<evidence type="ECO:0000256" key="3">
    <source>
        <dbReference type="ARBA" id="ARBA00022741"/>
    </source>
</evidence>
<dbReference type="SMART" id="SM00382">
    <property type="entry name" value="AAA"/>
    <property type="match status" value="1"/>
</dbReference>
<evidence type="ECO:0000256" key="6">
    <source>
        <dbReference type="ARBA" id="ARBA00023136"/>
    </source>
</evidence>
<name>A0A934RRV8_9BACT</name>
<reference evidence="10" key="1">
    <citation type="submission" date="2021-01" db="EMBL/GenBank/DDBJ databases">
        <title>Modified the classification status of verrucomicrobia.</title>
        <authorList>
            <person name="Feng X."/>
        </authorList>
    </citation>
    <scope>NUCLEOTIDE SEQUENCE</scope>
    <source>
        <strain evidence="10">KCTC 12986</strain>
    </source>
</reference>
<evidence type="ECO:0000256" key="7">
    <source>
        <dbReference type="SAM" id="Phobius"/>
    </source>
</evidence>
<feature type="transmembrane region" description="Helical" evidence="7">
    <location>
        <begin position="16"/>
        <end position="36"/>
    </location>
</feature>
<dbReference type="Gene3D" id="1.20.1560.10">
    <property type="entry name" value="ABC transporter type 1, transmembrane domain"/>
    <property type="match status" value="1"/>
</dbReference>
<comment type="subcellular location">
    <subcellularLocation>
        <location evidence="1">Cell membrane</location>
        <topology evidence="1">Multi-pass membrane protein</topology>
    </subcellularLocation>
</comment>
<proteinExistence type="predicted"/>
<dbReference type="CDD" id="cd18778">
    <property type="entry name" value="ABC_6TM_exporter_like"/>
    <property type="match status" value="1"/>
</dbReference>
<dbReference type="PANTHER" id="PTHR43394">
    <property type="entry name" value="ATP-DEPENDENT PERMEASE MDL1, MITOCHONDRIAL"/>
    <property type="match status" value="1"/>
</dbReference>
<dbReference type="Pfam" id="PF00005">
    <property type="entry name" value="ABC_tran"/>
    <property type="match status" value="1"/>
</dbReference>
<dbReference type="GO" id="GO:0005886">
    <property type="term" value="C:plasma membrane"/>
    <property type="evidence" value="ECO:0007669"/>
    <property type="project" value="UniProtKB-SubCell"/>
</dbReference>
<dbReference type="InterPro" id="IPR003593">
    <property type="entry name" value="AAA+_ATPase"/>
</dbReference>
<dbReference type="FunFam" id="3.40.50.300:FF:000218">
    <property type="entry name" value="Multidrug ABC transporter ATP-binding protein"/>
    <property type="match status" value="1"/>
</dbReference>
<dbReference type="InterPro" id="IPR017871">
    <property type="entry name" value="ABC_transporter-like_CS"/>
</dbReference>
<feature type="transmembrane region" description="Helical" evidence="7">
    <location>
        <begin position="137"/>
        <end position="155"/>
    </location>
</feature>
<feature type="transmembrane region" description="Helical" evidence="7">
    <location>
        <begin position="56"/>
        <end position="73"/>
    </location>
</feature>
<evidence type="ECO:0000256" key="4">
    <source>
        <dbReference type="ARBA" id="ARBA00022840"/>
    </source>
</evidence>
<dbReference type="InterPro" id="IPR011527">
    <property type="entry name" value="ABC1_TM_dom"/>
</dbReference>
<dbReference type="RefSeq" id="WP_200391320.1">
    <property type="nucleotide sequence ID" value="NZ_JAENIO010000014.1"/>
</dbReference>
<organism evidence="10 11">
    <name type="scientific">Roseibacillus ishigakijimensis</name>
    <dbReference type="NCBI Taxonomy" id="454146"/>
    <lineage>
        <taxon>Bacteria</taxon>
        <taxon>Pseudomonadati</taxon>
        <taxon>Verrucomicrobiota</taxon>
        <taxon>Verrucomicrobiia</taxon>
        <taxon>Verrucomicrobiales</taxon>
        <taxon>Verrucomicrobiaceae</taxon>
        <taxon>Roseibacillus</taxon>
    </lineage>
</organism>
<dbReference type="InterPro" id="IPR003439">
    <property type="entry name" value="ABC_transporter-like_ATP-bd"/>
</dbReference>
<keyword evidence="6 7" id="KW-0472">Membrane</keyword>
<gene>
    <name evidence="10" type="ORF">JIN78_07445</name>
</gene>
<dbReference type="EMBL" id="JAENIO010000014">
    <property type="protein sequence ID" value="MBK1833889.1"/>
    <property type="molecule type" value="Genomic_DNA"/>
</dbReference>
<keyword evidence="5 7" id="KW-1133">Transmembrane helix</keyword>
<dbReference type="InterPro" id="IPR039421">
    <property type="entry name" value="Type_1_exporter"/>
</dbReference>
<dbReference type="InterPro" id="IPR036640">
    <property type="entry name" value="ABC1_TM_sf"/>
</dbReference>
<evidence type="ECO:0000256" key="2">
    <source>
        <dbReference type="ARBA" id="ARBA00022692"/>
    </source>
</evidence>
<evidence type="ECO:0000256" key="5">
    <source>
        <dbReference type="ARBA" id="ARBA00022989"/>
    </source>
</evidence>
<feature type="transmembrane region" description="Helical" evidence="7">
    <location>
        <begin position="161"/>
        <end position="178"/>
    </location>
</feature>
<dbReference type="PROSITE" id="PS00211">
    <property type="entry name" value="ABC_TRANSPORTER_1"/>
    <property type="match status" value="1"/>
</dbReference>
<keyword evidence="4 10" id="KW-0067">ATP-binding</keyword>
<comment type="caution">
    <text evidence="10">The sequence shown here is derived from an EMBL/GenBank/DDBJ whole genome shotgun (WGS) entry which is preliminary data.</text>
</comment>
<dbReference type="GO" id="GO:0016887">
    <property type="term" value="F:ATP hydrolysis activity"/>
    <property type="evidence" value="ECO:0007669"/>
    <property type="project" value="InterPro"/>
</dbReference>
<dbReference type="SUPFAM" id="SSF90123">
    <property type="entry name" value="ABC transporter transmembrane region"/>
    <property type="match status" value="1"/>
</dbReference>
<dbReference type="Proteomes" id="UP000604083">
    <property type="component" value="Unassembled WGS sequence"/>
</dbReference>
<dbReference type="SUPFAM" id="SSF52540">
    <property type="entry name" value="P-loop containing nucleoside triphosphate hydrolases"/>
    <property type="match status" value="1"/>
</dbReference>
<dbReference type="InterPro" id="IPR027417">
    <property type="entry name" value="P-loop_NTPase"/>
</dbReference>
<feature type="domain" description="ABC transporter" evidence="8">
    <location>
        <begin position="336"/>
        <end position="573"/>
    </location>
</feature>
<sequence length="581" mass="65145">MNSVLRVFSYLKRYPGLAAAQLFCASVMALSVIVFPSIAGFVTDTILPDPARHDELLFWVLLGLGGFFLKDLLNCGRILVNNHFEQNVIYDIRSDLYRKIQNLPLRWFDSRRTGDIMTRVAEDVTSMERVLIDGIELGLVSTIQLLAVGTVMYVINWQVGLWASLPIPFLILGAWIYSKDARHRHRAQRDATSDLNSLLHDNISGIRQIKSYAAEADEHENFNSLSEKVRQATLRLMRWWAVYNPSMSFVQMLGYSLVLYFGGRAVLAGTMDVGDLVTYFLLLSLFYDPISNLRQLNQLFLSSRAAADRVFDILDSEDEPNKKGAPRLPDDFAARVEFRDLSFAYEAGDADSPTLTDLNLQALPGETVALVGPTGAGKSTIVNLLPRFYHYQKGSILIDGHELKDLDKSSLREKIGYVTQEAFLFNGTVRQNLLLARREASDEQLWTALDHACCKSFVEALPQGLDTNVGERGVKLSGGEKQRLSIARALLKDPPILLLDEATASVDTETEHLIQKALDRLMENRTVFVIAHRLSTIKNADRIYVLDQGRVVEKGTHEELLALGGLYSELSKKSFLDEEPA</sequence>
<feature type="domain" description="ABC transmembrane type-1" evidence="9">
    <location>
        <begin position="22"/>
        <end position="302"/>
    </location>
</feature>
<keyword evidence="11" id="KW-1185">Reference proteome</keyword>
<dbReference type="PROSITE" id="PS50893">
    <property type="entry name" value="ABC_TRANSPORTER_2"/>
    <property type="match status" value="1"/>
</dbReference>
<feature type="transmembrane region" description="Helical" evidence="7">
    <location>
        <begin position="240"/>
        <end position="261"/>
    </location>
</feature>
<evidence type="ECO:0000256" key="1">
    <source>
        <dbReference type="ARBA" id="ARBA00004651"/>
    </source>
</evidence>
<dbReference type="Pfam" id="PF00664">
    <property type="entry name" value="ABC_membrane"/>
    <property type="match status" value="1"/>
</dbReference>
<accession>A0A934RRV8</accession>
<dbReference type="GO" id="GO:0015421">
    <property type="term" value="F:ABC-type oligopeptide transporter activity"/>
    <property type="evidence" value="ECO:0007669"/>
    <property type="project" value="TreeGrafter"/>
</dbReference>
<evidence type="ECO:0000313" key="10">
    <source>
        <dbReference type="EMBL" id="MBK1833889.1"/>
    </source>
</evidence>
<keyword evidence="3" id="KW-0547">Nucleotide-binding</keyword>